<evidence type="ECO:0000256" key="5">
    <source>
        <dbReference type="ARBA" id="ARBA00022840"/>
    </source>
</evidence>
<feature type="region of interest" description="Disordered" evidence="12">
    <location>
        <begin position="1"/>
        <end position="43"/>
    </location>
</feature>
<dbReference type="OrthoDB" id="9805197at2"/>
<dbReference type="GO" id="GO:0004386">
    <property type="term" value="F:helicase activity"/>
    <property type="evidence" value="ECO:0007669"/>
    <property type="project" value="UniProtKB-UniRule"/>
</dbReference>
<comment type="caution">
    <text evidence="9">Lacks conserved residue(s) required for the propagation of feature annotation.</text>
</comment>
<feature type="compositionally biased region" description="Basic and acidic residues" evidence="12">
    <location>
        <begin position="228"/>
        <end position="274"/>
    </location>
</feature>
<feature type="compositionally biased region" description="Basic and acidic residues" evidence="12">
    <location>
        <begin position="108"/>
        <end position="137"/>
    </location>
</feature>
<evidence type="ECO:0000313" key="15">
    <source>
        <dbReference type="Proteomes" id="UP000190539"/>
    </source>
</evidence>
<keyword evidence="6 9" id="KW-0694">RNA-binding</keyword>
<dbReference type="InterPro" id="IPR011112">
    <property type="entry name" value="Rho-like_N"/>
</dbReference>
<comment type="caution">
    <text evidence="14">The sequence shown here is derived from an EMBL/GenBank/DDBJ whole genome shotgun (WGS) entry which is preliminary data.</text>
</comment>
<feature type="compositionally biased region" description="Low complexity" evidence="12">
    <location>
        <begin position="18"/>
        <end position="36"/>
    </location>
</feature>
<reference evidence="14 15" key="1">
    <citation type="submission" date="2017-02" db="EMBL/GenBank/DDBJ databases">
        <title>Draft Genome Sequence of Streptomyces tsukubaensis F601, a Producer of the immunosuppressant tacrolimus FK506.</title>
        <authorList>
            <person name="Zong G."/>
            <person name="Zhong C."/>
            <person name="Fu J."/>
            <person name="Qin R."/>
            <person name="Cao G."/>
        </authorList>
    </citation>
    <scope>NUCLEOTIDE SEQUENCE [LARGE SCALE GENOMIC DNA]</scope>
    <source>
        <strain evidence="14 15">F601</strain>
    </source>
</reference>
<dbReference type="InterPro" id="IPR027417">
    <property type="entry name" value="P-loop_NTPase"/>
</dbReference>
<dbReference type="Gene3D" id="3.40.50.300">
    <property type="entry name" value="P-loop containing nucleotide triphosphate hydrolases"/>
    <property type="match status" value="1"/>
</dbReference>
<dbReference type="GO" id="GO:0008186">
    <property type="term" value="F:ATP-dependent activity, acting on RNA"/>
    <property type="evidence" value="ECO:0007669"/>
    <property type="project" value="UniProtKB-UniRule"/>
</dbReference>
<feature type="compositionally biased region" description="Basic residues" evidence="12">
    <location>
        <begin position="310"/>
        <end position="324"/>
    </location>
</feature>
<dbReference type="GO" id="GO:0005524">
    <property type="term" value="F:ATP binding"/>
    <property type="evidence" value="ECO:0007669"/>
    <property type="project" value="UniProtKB-UniRule"/>
</dbReference>
<keyword evidence="8 9" id="KW-0804">Transcription</keyword>
<feature type="compositionally biased region" description="Low complexity" evidence="12">
    <location>
        <begin position="216"/>
        <end position="225"/>
    </location>
</feature>
<protein>
    <recommendedName>
        <fullName evidence="9 10">Transcription termination factor Rho</fullName>
        <ecNumber evidence="9 10">3.6.4.-</ecNumber>
    </recommendedName>
    <alternativeName>
        <fullName evidence="9">ATP-dependent helicase Rho</fullName>
    </alternativeName>
</protein>
<dbReference type="CDD" id="cd01128">
    <property type="entry name" value="rho_factor_C"/>
    <property type="match status" value="1"/>
</dbReference>
<dbReference type="SMART" id="SM00382">
    <property type="entry name" value="AAA"/>
    <property type="match status" value="1"/>
</dbReference>
<dbReference type="SUPFAM" id="SSF50249">
    <property type="entry name" value="Nucleic acid-binding proteins"/>
    <property type="match status" value="1"/>
</dbReference>
<dbReference type="GO" id="GO:0006353">
    <property type="term" value="P:DNA-templated transcription termination"/>
    <property type="evidence" value="ECO:0007669"/>
    <property type="project" value="UniProtKB-UniRule"/>
</dbReference>
<comment type="subunit">
    <text evidence="9">Homohexamer. The homohexamer assembles into an open ring structure.</text>
</comment>
<dbReference type="InterPro" id="IPR011113">
    <property type="entry name" value="Rho_RNA-bd"/>
</dbReference>
<dbReference type="InterPro" id="IPR041703">
    <property type="entry name" value="Rho_factor_ATP-bd"/>
</dbReference>
<feature type="compositionally biased region" description="Gly residues" evidence="12">
    <location>
        <begin position="278"/>
        <end position="293"/>
    </location>
</feature>
<dbReference type="AlphaFoldDB" id="A0A1V3ZZM4"/>
<dbReference type="InterPro" id="IPR003593">
    <property type="entry name" value="AAA+_ATPase"/>
</dbReference>
<dbReference type="Gene3D" id="2.40.50.140">
    <property type="entry name" value="Nucleic acid-binding proteins"/>
    <property type="match status" value="1"/>
</dbReference>
<sequence>MSDTTDLMGVSADSTAKSDAPSGDASSAPASGASAGSRRRRGTGLDSMVLAELQQVASGLGIRGTARMRKSQLIEVIKEAQAASSAAPAKNAEAAETKPKRRTTSKARTGEEPEKPAAEKTSKSAAKADKAPAKDADNSGEQRSAQQQIDIPGQPASDEPGGERRRRRATADAGSPETGHADTKGDGGERQDRGERQSRQDNRQDSKQDKQDGQSDGRQSGDSGDNNAEGRRDRQGRQGRSNDRTDRGDRGNDRTDRGDRGNGRDRDRRGKGDDQQGGQSGQGGGQNRQQGGGRQERDRQDDFDDEAGGRRGRRGRYRDRRGRRGRDEVSEPQVNEDDVLIPVAGILDILDNYAFIRTSGYLPGPNDVYVSLAQVRKNGLRKGDHVTGAVRQPKDGERREKFNALVRLDSVNGMAPESGRGRPEFQKLTPLYPQDRLRLETDPGVLTTRIIDLVAPIGKGQRGLIVAPPKTGKTMILQSIANAITVNSPECHLMVVLVDERPEEVTDMQRSVKGEVISSTFDRPAEDHTTVAELAIERAKRLVELGHDVVVLLDSITRLGRAYNLAAPASGRILSGGVDSTALYPPKRFFGAARNIEDGGSLTILATALVETGSRMDEVIFEEFKGTGNMELRLDRKLSDKRIFPAVDVDASSTRKEEILLNSEELSIVWKLRRVLHALDQQQAIELLLDKMKKTKSNAEFLLQIQKTTPGVNND</sequence>
<dbReference type="Pfam" id="PF07497">
    <property type="entry name" value="Rho_RNA_bind"/>
    <property type="match status" value="1"/>
</dbReference>
<dbReference type="InterPro" id="IPR012340">
    <property type="entry name" value="NA-bd_OB-fold"/>
</dbReference>
<feature type="domain" description="Rho RNA-BD" evidence="13">
    <location>
        <begin position="340"/>
        <end position="415"/>
    </location>
</feature>
<feature type="compositionally biased region" description="Basic and acidic residues" evidence="12">
    <location>
        <begin position="179"/>
        <end position="215"/>
    </location>
</feature>
<dbReference type="STRING" id="83656.B1H18_31465"/>
<evidence type="ECO:0000256" key="2">
    <source>
        <dbReference type="ARBA" id="ARBA00022741"/>
    </source>
</evidence>
<gene>
    <name evidence="9" type="primary">rho</name>
    <name evidence="14" type="ORF">B1H18_31465</name>
</gene>
<dbReference type="EC" id="3.6.4.-" evidence="9 10"/>
<keyword evidence="3 9" id="KW-0378">Hydrolase</keyword>
<evidence type="ECO:0000256" key="6">
    <source>
        <dbReference type="ARBA" id="ARBA00022884"/>
    </source>
</evidence>
<dbReference type="RefSeq" id="WP_077973864.1">
    <property type="nucleotide sequence ID" value="NZ_CP045178.1"/>
</dbReference>
<feature type="region of interest" description="Disordered" evidence="12">
    <location>
        <begin position="79"/>
        <end position="332"/>
    </location>
</feature>
<dbReference type="CDD" id="cd04459">
    <property type="entry name" value="Rho_CSD"/>
    <property type="match status" value="1"/>
</dbReference>
<dbReference type="Pfam" id="PF07498">
    <property type="entry name" value="Rho_N"/>
    <property type="match status" value="1"/>
</dbReference>
<dbReference type="NCBIfam" id="TIGR00767">
    <property type="entry name" value="rho"/>
    <property type="match status" value="1"/>
</dbReference>
<dbReference type="GO" id="GO:0016787">
    <property type="term" value="F:hydrolase activity"/>
    <property type="evidence" value="ECO:0007669"/>
    <property type="project" value="UniProtKB-KW"/>
</dbReference>
<evidence type="ECO:0000256" key="12">
    <source>
        <dbReference type="SAM" id="MobiDB-lite"/>
    </source>
</evidence>
<keyword evidence="5 9" id="KW-0067">ATP-binding</keyword>
<keyword evidence="15" id="KW-1185">Reference proteome</keyword>
<dbReference type="GO" id="GO:0003723">
    <property type="term" value="F:RNA binding"/>
    <property type="evidence" value="ECO:0007669"/>
    <property type="project" value="UniProtKB-UniRule"/>
</dbReference>
<evidence type="ECO:0000256" key="8">
    <source>
        <dbReference type="ARBA" id="ARBA00023163"/>
    </source>
</evidence>
<dbReference type="Pfam" id="PF00006">
    <property type="entry name" value="ATP-synt_ab"/>
    <property type="match status" value="1"/>
</dbReference>
<feature type="binding site" evidence="9">
    <location>
        <begin position="458"/>
        <end position="463"/>
    </location>
    <ligand>
        <name>ATP</name>
        <dbReference type="ChEBI" id="CHEBI:30616"/>
    </ligand>
</feature>
<dbReference type="EMBL" id="MVFC01000044">
    <property type="protein sequence ID" value="OON71978.1"/>
    <property type="molecule type" value="Genomic_DNA"/>
</dbReference>
<keyword evidence="1 9" id="KW-0806">Transcription termination</keyword>
<dbReference type="SMART" id="SM00959">
    <property type="entry name" value="Rho_N"/>
    <property type="match status" value="1"/>
</dbReference>
<dbReference type="NCBIfam" id="NF006886">
    <property type="entry name" value="PRK09376.1"/>
    <property type="match status" value="1"/>
</dbReference>
<feature type="binding site" evidence="9">
    <location>
        <begin position="470"/>
        <end position="475"/>
    </location>
    <ligand>
        <name>ATP</name>
        <dbReference type="ChEBI" id="CHEBI:30616"/>
    </ligand>
</feature>
<dbReference type="SUPFAM" id="SSF52540">
    <property type="entry name" value="P-loop containing nucleoside triphosphate hydrolases"/>
    <property type="match status" value="1"/>
</dbReference>
<evidence type="ECO:0000256" key="4">
    <source>
        <dbReference type="ARBA" id="ARBA00022806"/>
    </source>
</evidence>
<feature type="compositionally biased region" description="Low complexity" evidence="12">
    <location>
        <begin position="79"/>
        <end position="92"/>
    </location>
</feature>
<evidence type="ECO:0000256" key="3">
    <source>
        <dbReference type="ARBA" id="ARBA00022801"/>
    </source>
</evidence>
<feature type="compositionally biased region" description="Polar residues" evidence="12">
    <location>
        <begin position="139"/>
        <end position="149"/>
    </location>
</feature>
<evidence type="ECO:0000256" key="1">
    <source>
        <dbReference type="ARBA" id="ARBA00022472"/>
    </source>
</evidence>
<accession>A0A1V3ZZM4</accession>
<dbReference type="SUPFAM" id="SSF68912">
    <property type="entry name" value="Rho N-terminal domain-like"/>
    <property type="match status" value="1"/>
</dbReference>
<evidence type="ECO:0000256" key="11">
    <source>
        <dbReference type="PROSITE-ProRule" id="PRU01203"/>
    </source>
</evidence>
<dbReference type="InterPro" id="IPR011129">
    <property type="entry name" value="CSD"/>
</dbReference>
<keyword evidence="4 9" id="KW-0347">Helicase</keyword>
<dbReference type="InterPro" id="IPR036269">
    <property type="entry name" value="Rho_N_sf"/>
</dbReference>
<dbReference type="SMART" id="SM00357">
    <property type="entry name" value="CSP"/>
    <property type="match status" value="1"/>
</dbReference>
<evidence type="ECO:0000256" key="9">
    <source>
        <dbReference type="HAMAP-Rule" id="MF_01884"/>
    </source>
</evidence>
<evidence type="ECO:0000256" key="7">
    <source>
        <dbReference type="ARBA" id="ARBA00023015"/>
    </source>
</evidence>
<dbReference type="PROSITE" id="PS51856">
    <property type="entry name" value="RHO_RNA_BD"/>
    <property type="match status" value="1"/>
</dbReference>
<proteinExistence type="inferred from homology"/>
<dbReference type="Proteomes" id="UP000190539">
    <property type="component" value="Unassembled WGS sequence"/>
</dbReference>
<evidence type="ECO:0000259" key="13">
    <source>
        <dbReference type="PROSITE" id="PS51856"/>
    </source>
</evidence>
<name>A0A1V3ZZM4_9ACTN</name>
<dbReference type="HAMAP" id="MF_01884">
    <property type="entry name" value="Rho"/>
    <property type="match status" value="1"/>
</dbReference>
<comment type="similarity">
    <text evidence="9 11">Belongs to the Rho family.</text>
</comment>
<dbReference type="PANTHER" id="PTHR46425">
    <property type="entry name" value="TRANSCRIPTION TERMINATION FACTOR RHO"/>
    <property type="match status" value="1"/>
</dbReference>
<keyword evidence="2 9" id="KW-0547">Nucleotide-binding</keyword>
<feature type="binding site" evidence="9">
    <location>
        <position position="501"/>
    </location>
    <ligand>
        <name>ATP</name>
        <dbReference type="ChEBI" id="CHEBI:30616"/>
    </ligand>
</feature>
<organism evidence="14 15">
    <name type="scientific">Streptomyces tsukubensis</name>
    <dbReference type="NCBI Taxonomy" id="83656"/>
    <lineage>
        <taxon>Bacteria</taxon>
        <taxon>Bacillati</taxon>
        <taxon>Actinomycetota</taxon>
        <taxon>Actinomycetes</taxon>
        <taxon>Kitasatosporales</taxon>
        <taxon>Streptomycetaceae</taxon>
        <taxon>Streptomyces</taxon>
    </lineage>
</organism>
<evidence type="ECO:0000256" key="10">
    <source>
        <dbReference type="NCBIfam" id="TIGR00767"/>
    </source>
</evidence>
<evidence type="ECO:0000313" key="14">
    <source>
        <dbReference type="EMBL" id="OON71978.1"/>
    </source>
</evidence>
<dbReference type="FunFam" id="3.40.50.300:FF:000072">
    <property type="entry name" value="Transcription termination factor Rho"/>
    <property type="match status" value="1"/>
</dbReference>
<dbReference type="PANTHER" id="PTHR46425:SF1">
    <property type="entry name" value="TRANSCRIPTION TERMINATION FACTOR RHO"/>
    <property type="match status" value="1"/>
</dbReference>
<dbReference type="InterPro" id="IPR000194">
    <property type="entry name" value="ATPase_F1/V1/A1_a/bsu_nucl-bd"/>
</dbReference>
<comment type="function">
    <text evidence="9">Facilitates transcription termination by a mechanism that involves Rho binding to the nascent RNA, activation of Rho's RNA-dependent ATPase activity, and release of the mRNA from the DNA template.</text>
</comment>
<dbReference type="InterPro" id="IPR004665">
    <property type="entry name" value="Term_rho"/>
</dbReference>
<keyword evidence="7 9" id="KW-0805">Transcription regulation</keyword>